<gene>
    <name evidence="8" type="ORF">FVW59_09390</name>
</gene>
<evidence type="ECO:0000313" key="8">
    <source>
        <dbReference type="EMBL" id="TXS92611.1"/>
    </source>
</evidence>
<protein>
    <submittedName>
        <fullName evidence="8">Transporter substrate-binding domain-containing protein</fullName>
    </submittedName>
</protein>
<dbReference type="AlphaFoldDB" id="A0A5C8ZZG3"/>
<reference evidence="8 9" key="1">
    <citation type="submission" date="2019-08" db="EMBL/GenBank/DDBJ databases">
        <title>Parahaliea maris sp. nov., isolated from the surface seawater.</title>
        <authorList>
            <person name="Liu Y."/>
        </authorList>
    </citation>
    <scope>NUCLEOTIDE SEQUENCE [LARGE SCALE GENOMIC DNA]</scope>
    <source>
        <strain evidence="8 9">S2-26</strain>
    </source>
</reference>
<evidence type="ECO:0000256" key="2">
    <source>
        <dbReference type="ARBA" id="ARBA00010333"/>
    </source>
</evidence>
<dbReference type="Pfam" id="PF00497">
    <property type="entry name" value="SBP_bac_3"/>
    <property type="match status" value="1"/>
</dbReference>
<evidence type="ECO:0000256" key="1">
    <source>
        <dbReference type="ARBA" id="ARBA00004196"/>
    </source>
</evidence>
<dbReference type="GO" id="GO:0015276">
    <property type="term" value="F:ligand-gated monoatomic ion channel activity"/>
    <property type="evidence" value="ECO:0007669"/>
    <property type="project" value="InterPro"/>
</dbReference>
<evidence type="ECO:0000313" key="9">
    <source>
        <dbReference type="Proteomes" id="UP000321933"/>
    </source>
</evidence>
<dbReference type="InterPro" id="IPR001320">
    <property type="entry name" value="Iontro_rcpt_C"/>
</dbReference>
<keyword evidence="9" id="KW-1185">Reference proteome</keyword>
<comment type="similarity">
    <text evidence="2 4">Belongs to the bacterial solute-binding protein 3 family.</text>
</comment>
<dbReference type="RefSeq" id="WP_148063983.1">
    <property type="nucleotide sequence ID" value="NZ_VRYZ01000003.1"/>
</dbReference>
<proteinExistence type="inferred from homology"/>
<dbReference type="OrthoDB" id="9768183at2"/>
<keyword evidence="3 5" id="KW-0732">Signal</keyword>
<dbReference type="Gene3D" id="3.40.190.10">
    <property type="entry name" value="Periplasmic binding protein-like II"/>
    <property type="match status" value="2"/>
</dbReference>
<feature type="chain" id="PRO_5022824742" evidence="5">
    <location>
        <begin position="27"/>
        <end position="269"/>
    </location>
</feature>
<dbReference type="Proteomes" id="UP000321933">
    <property type="component" value="Unassembled WGS sequence"/>
</dbReference>
<comment type="caution">
    <text evidence="8">The sequence shown here is derived from an EMBL/GenBank/DDBJ whole genome shotgun (WGS) entry which is preliminary data.</text>
</comment>
<feature type="domain" description="Ionotropic glutamate receptor C-terminal" evidence="7">
    <location>
        <begin position="38"/>
        <end position="261"/>
    </location>
</feature>
<dbReference type="InterPro" id="IPR001638">
    <property type="entry name" value="Solute-binding_3/MltF_N"/>
</dbReference>
<feature type="domain" description="Solute-binding protein family 3/N-terminal" evidence="6">
    <location>
        <begin position="38"/>
        <end position="262"/>
    </location>
</feature>
<feature type="signal peptide" evidence="5">
    <location>
        <begin position="1"/>
        <end position="26"/>
    </location>
</feature>
<organism evidence="8 9">
    <name type="scientific">Parahaliea aestuarii</name>
    <dbReference type="NCBI Taxonomy" id="1852021"/>
    <lineage>
        <taxon>Bacteria</taxon>
        <taxon>Pseudomonadati</taxon>
        <taxon>Pseudomonadota</taxon>
        <taxon>Gammaproteobacteria</taxon>
        <taxon>Cellvibrionales</taxon>
        <taxon>Halieaceae</taxon>
        <taxon>Parahaliea</taxon>
    </lineage>
</organism>
<evidence type="ECO:0000256" key="3">
    <source>
        <dbReference type="ARBA" id="ARBA00022729"/>
    </source>
</evidence>
<dbReference type="PROSITE" id="PS01039">
    <property type="entry name" value="SBP_BACTERIAL_3"/>
    <property type="match status" value="1"/>
</dbReference>
<evidence type="ECO:0000256" key="4">
    <source>
        <dbReference type="RuleBase" id="RU003744"/>
    </source>
</evidence>
<sequence>MSGLFHRLTLTCLTLACLSLPGLAMAGETLQRVIDFKSLKVGMTADQPPLNMLSRDKTLMGFDVDLAKALANAMRVKLEIKVMPFGELMSSLEDGSIDLVISGMAITPERSEQAAFVGPYMMSGKSLLTRDSVLAKVSGSDEFNRGDLTLTALKNSTSASFVREGAPEATLIEVDHYDQAVKMILDGKADGMVADMPVCRLTVLRFPDLGLVTLDKPLTVEPIGIALDKDDREFFNLVDNYLEAYTRIGLVAQLRKQWLEDKEWLAALP</sequence>
<dbReference type="PANTHER" id="PTHR35936">
    <property type="entry name" value="MEMBRANE-BOUND LYTIC MUREIN TRANSGLYCOSYLASE F"/>
    <property type="match status" value="1"/>
</dbReference>
<name>A0A5C8ZZG3_9GAMM</name>
<dbReference type="GO" id="GO:0030313">
    <property type="term" value="C:cell envelope"/>
    <property type="evidence" value="ECO:0007669"/>
    <property type="project" value="UniProtKB-SubCell"/>
</dbReference>
<evidence type="ECO:0000259" key="6">
    <source>
        <dbReference type="SMART" id="SM00062"/>
    </source>
</evidence>
<comment type="subcellular location">
    <subcellularLocation>
        <location evidence="1">Cell envelope</location>
    </subcellularLocation>
</comment>
<dbReference type="SMART" id="SM00062">
    <property type="entry name" value="PBPb"/>
    <property type="match status" value="1"/>
</dbReference>
<dbReference type="GO" id="GO:0016020">
    <property type="term" value="C:membrane"/>
    <property type="evidence" value="ECO:0007669"/>
    <property type="project" value="InterPro"/>
</dbReference>
<dbReference type="SUPFAM" id="SSF53850">
    <property type="entry name" value="Periplasmic binding protein-like II"/>
    <property type="match status" value="1"/>
</dbReference>
<accession>A0A5C8ZZG3</accession>
<dbReference type="SMART" id="SM00079">
    <property type="entry name" value="PBPe"/>
    <property type="match status" value="1"/>
</dbReference>
<dbReference type="InterPro" id="IPR018313">
    <property type="entry name" value="SBP_3_CS"/>
</dbReference>
<dbReference type="EMBL" id="VRYZ01000003">
    <property type="protein sequence ID" value="TXS92611.1"/>
    <property type="molecule type" value="Genomic_DNA"/>
</dbReference>
<dbReference type="PANTHER" id="PTHR35936:SF17">
    <property type="entry name" value="ARGININE-BINDING EXTRACELLULAR PROTEIN ARTP"/>
    <property type="match status" value="1"/>
</dbReference>
<evidence type="ECO:0000259" key="7">
    <source>
        <dbReference type="SMART" id="SM00079"/>
    </source>
</evidence>
<evidence type="ECO:0000256" key="5">
    <source>
        <dbReference type="SAM" id="SignalP"/>
    </source>
</evidence>